<name>A0A183F1S6_HELPZ</name>
<gene>
    <name evidence="2" type="ORF">HPBE_LOCUS15</name>
</gene>
<accession>A0A3P7TB85</accession>
<evidence type="ECO:0000313" key="3">
    <source>
        <dbReference type="Proteomes" id="UP000050761"/>
    </source>
</evidence>
<reference evidence="2 3" key="1">
    <citation type="submission" date="2018-11" db="EMBL/GenBank/DDBJ databases">
        <authorList>
            <consortium name="Pathogen Informatics"/>
        </authorList>
    </citation>
    <scope>NUCLEOTIDE SEQUENCE [LARGE SCALE GENOMIC DNA]</scope>
</reference>
<proteinExistence type="predicted"/>
<keyword evidence="3" id="KW-1185">Reference proteome</keyword>
<dbReference type="AlphaFoldDB" id="A0A183F1S6"/>
<feature type="compositionally biased region" description="Basic and acidic residues" evidence="1">
    <location>
        <begin position="1"/>
        <end position="12"/>
    </location>
</feature>
<sequence length="108" mass="11458">MNVSKMKTEVGRHHSSTATNSGAMVEADPTVRERAQHFSVDGSTVSLLEILAALLGNLPLNTRLPDRPPVLEICSVEALSGALKKAEALGGEKEVNVRRGAGDDEPQL</sequence>
<dbReference type="Proteomes" id="UP000050761">
    <property type="component" value="Unassembled WGS sequence"/>
</dbReference>
<protein>
    <submittedName>
        <fullName evidence="4">Skp1_POZ domain-containing protein</fullName>
    </submittedName>
</protein>
<dbReference type="WBParaSite" id="HPBE_0000001401-mRNA-1">
    <property type="protein sequence ID" value="HPBE_0000001401-mRNA-1"/>
    <property type="gene ID" value="HPBE_0000001401"/>
</dbReference>
<feature type="region of interest" description="Disordered" evidence="1">
    <location>
        <begin position="1"/>
        <end position="25"/>
    </location>
</feature>
<evidence type="ECO:0000313" key="2">
    <source>
        <dbReference type="EMBL" id="VDO18101.1"/>
    </source>
</evidence>
<evidence type="ECO:0000313" key="4">
    <source>
        <dbReference type="WBParaSite" id="HPBE_0000001401-mRNA-1"/>
    </source>
</evidence>
<evidence type="ECO:0000256" key="1">
    <source>
        <dbReference type="SAM" id="MobiDB-lite"/>
    </source>
</evidence>
<accession>A0A183F1S6</accession>
<reference evidence="4" key="2">
    <citation type="submission" date="2019-09" db="UniProtKB">
        <authorList>
            <consortium name="WormBaseParasite"/>
        </authorList>
    </citation>
    <scope>IDENTIFICATION</scope>
</reference>
<organism evidence="3 4">
    <name type="scientific">Heligmosomoides polygyrus</name>
    <name type="common">Parasitic roundworm</name>
    <dbReference type="NCBI Taxonomy" id="6339"/>
    <lineage>
        <taxon>Eukaryota</taxon>
        <taxon>Metazoa</taxon>
        <taxon>Ecdysozoa</taxon>
        <taxon>Nematoda</taxon>
        <taxon>Chromadorea</taxon>
        <taxon>Rhabditida</taxon>
        <taxon>Rhabditina</taxon>
        <taxon>Rhabditomorpha</taxon>
        <taxon>Strongyloidea</taxon>
        <taxon>Heligmosomidae</taxon>
        <taxon>Heligmosomoides</taxon>
    </lineage>
</organism>
<dbReference type="EMBL" id="UZAH01000007">
    <property type="protein sequence ID" value="VDO18101.1"/>
    <property type="molecule type" value="Genomic_DNA"/>
</dbReference>